<dbReference type="SMART" id="SM00034">
    <property type="entry name" value="CLECT"/>
    <property type="match status" value="1"/>
</dbReference>
<dbReference type="PROSITE" id="PS50041">
    <property type="entry name" value="C_TYPE_LECTIN_2"/>
    <property type="match status" value="1"/>
</dbReference>
<dbReference type="InterPro" id="IPR016187">
    <property type="entry name" value="CTDL_fold"/>
</dbReference>
<dbReference type="PANTHER" id="PTHR45710:SF35">
    <property type="entry name" value="C-TYPE LECTIN DOMAIN FAMILY 2 MEMBER D"/>
    <property type="match status" value="1"/>
</dbReference>
<dbReference type="InterPro" id="IPR016186">
    <property type="entry name" value="C-type_lectin-like/link_sf"/>
</dbReference>
<dbReference type="CDD" id="cd03593">
    <property type="entry name" value="CLECT_NK_receptors_like"/>
    <property type="match status" value="1"/>
</dbReference>
<dbReference type="Gene3D" id="3.10.100.10">
    <property type="entry name" value="Mannose-Binding Protein A, subunit A"/>
    <property type="match status" value="1"/>
</dbReference>
<sequence>CPDGWVGYRGACYYLSSAEGSWEWSKEQCFSLGASLAVIKREWEMEFLSRLKGKGDYWLGLRRQGERLEWVDGSSSNFTIPGSSHRPCGYLSDHGVASSSCSQPLPYLCSKRQALI</sequence>
<feature type="non-terminal residue" evidence="4">
    <location>
        <position position="116"/>
    </location>
</feature>
<feature type="non-terminal residue" evidence="4">
    <location>
        <position position="1"/>
    </location>
</feature>
<gene>
    <name evidence="4" type="primary">Clec2b</name>
    <name evidence="4" type="ORF">PODPOD_R11753</name>
</gene>
<dbReference type="AlphaFoldDB" id="A0A7L0TJ33"/>
<keyword evidence="2" id="KW-0430">Lectin</keyword>
<dbReference type="Proteomes" id="UP000555275">
    <property type="component" value="Unassembled WGS sequence"/>
</dbReference>
<dbReference type="InterPro" id="IPR050828">
    <property type="entry name" value="C-type_lectin/matrix_domain"/>
</dbReference>
<organism evidence="4 5">
    <name type="scientific">Podilymbus podiceps</name>
    <name type="common">Pied-billed grebe</name>
    <dbReference type="NCBI Taxonomy" id="9252"/>
    <lineage>
        <taxon>Eukaryota</taxon>
        <taxon>Metazoa</taxon>
        <taxon>Chordata</taxon>
        <taxon>Craniata</taxon>
        <taxon>Vertebrata</taxon>
        <taxon>Euteleostomi</taxon>
        <taxon>Archelosauria</taxon>
        <taxon>Archosauria</taxon>
        <taxon>Dinosauria</taxon>
        <taxon>Saurischia</taxon>
        <taxon>Theropoda</taxon>
        <taxon>Coelurosauria</taxon>
        <taxon>Aves</taxon>
        <taxon>Neognathae</taxon>
        <taxon>Neoaves</taxon>
        <taxon>Mirandornithes</taxon>
        <taxon>Podicipediformes</taxon>
        <taxon>Podicipedidae</taxon>
        <taxon>Podilymbus</taxon>
    </lineage>
</organism>
<dbReference type="SUPFAM" id="SSF56436">
    <property type="entry name" value="C-type lectin-like"/>
    <property type="match status" value="1"/>
</dbReference>
<dbReference type="EMBL" id="VXAO01003680">
    <property type="protein sequence ID" value="NXL54741.1"/>
    <property type="molecule type" value="Genomic_DNA"/>
</dbReference>
<evidence type="ECO:0000259" key="3">
    <source>
        <dbReference type="PROSITE" id="PS50041"/>
    </source>
</evidence>
<comment type="subcellular location">
    <subcellularLocation>
        <location evidence="1">Cell membrane</location>
        <topology evidence="1">Single-pass type II membrane protein</topology>
    </subcellularLocation>
</comment>
<protein>
    <submittedName>
        <fullName evidence="4">CLC2B protein</fullName>
    </submittedName>
</protein>
<reference evidence="4 5" key="1">
    <citation type="submission" date="2019-09" db="EMBL/GenBank/DDBJ databases">
        <title>Bird 10,000 Genomes (B10K) Project - Family phase.</title>
        <authorList>
            <person name="Zhang G."/>
        </authorList>
    </citation>
    <scope>NUCLEOTIDE SEQUENCE [LARGE SCALE GENOMIC DNA]</scope>
    <source>
        <strain evidence="4">B10K-DU-009-04</strain>
        <tissue evidence="4">Mixed tissue sample</tissue>
    </source>
</reference>
<name>A0A7L0TJ33_PODPO</name>
<accession>A0A7L0TJ33</accession>
<dbReference type="Pfam" id="PF00059">
    <property type="entry name" value="Lectin_C"/>
    <property type="match status" value="1"/>
</dbReference>
<dbReference type="GO" id="GO:0030246">
    <property type="term" value="F:carbohydrate binding"/>
    <property type="evidence" value="ECO:0007669"/>
    <property type="project" value="UniProtKB-KW"/>
</dbReference>
<evidence type="ECO:0000256" key="2">
    <source>
        <dbReference type="ARBA" id="ARBA00022734"/>
    </source>
</evidence>
<evidence type="ECO:0000256" key="1">
    <source>
        <dbReference type="ARBA" id="ARBA00004401"/>
    </source>
</evidence>
<evidence type="ECO:0000313" key="4">
    <source>
        <dbReference type="EMBL" id="NXL54741.1"/>
    </source>
</evidence>
<proteinExistence type="predicted"/>
<dbReference type="GO" id="GO:0005886">
    <property type="term" value="C:plasma membrane"/>
    <property type="evidence" value="ECO:0007669"/>
    <property type="project" value="UniProtKB-SubCell"/>
</dbReference>
<dbReference type="OrthoDB" id="10059571at2759"/>
<keyword evidence="5" id="KW-1185">Reference proteome</keyword>
<feature type="domain" description="C-type lectin" evidence="3">
    <location>
        <begin position="8"/>
        <end position="110"/>
    </location>
</feature>
<comment type="caution">
    <text evidence="4">The sequence shown here is derived from an EMBL/GenBank/DDBJ whole genome shotgun (WGS) entry which is preliminary data.</text>
</comment>
<dbReference type="PANTHER" id="PTHR45710">
    <property type="entry name" value="C-TYPE LECTIN DOMAIN-CONTAINING PROTEIN 180"/>
    <property type="match status" value="1"/>
</dbReference>
<dbReference type="InterPro" id="IPR033992">
    <property type="entry name" value="NKR-like_CTLD"/>
</dbReference>
<dbReference type="InterPro" id="IPR001304">
    <property type="entry name" value="C-type_lectin-like"/>
</dbReference>
<evidence type="ECO:0000313" key="5">
    <source>
        <dbReference type="Proteomes" id="UP000555275"/>
    </source>
</evidence>